<evidence type="ECO:0008006" key="3">
    <source>
        <dbReference type="Google" id="ProtNLM"/>
    </source>
</evidence>
<dbReference type="EMBL" id="JBHUPG010000022">
    <property type="protein sequence ID" value="MFD2912630.1"/>
    <property type="molecule type" value="Genomic_DNA"/>
</dbReference>
<dbReference type="Proteomes" id="UP001597561">
    <property type="component" value="Unassembled WGS sequence"/>
</dbReference>
<proteinExistence type="predicted"/>
<dbReference type="RefSeq" id="WP_380269601.1">
    <property type="nucleotide sequence ID" value="NZ_JBHUPG010000022.1"/>
</dbReference>
<name>A0ABW5ZI33_9BACL</name>
<comment type="caution">
    <text evidence="1">The sequence shown here is derived from an EMBL/GenBank/DDBJ whole genome shotgun (WGS) entry which is preliminary data.</text>
</comment>
<evidence type="ECO:0000313" key="2">
    <source>
        <dbReference type="Proteomes" id="UP001597561"/>
    </source>
</evidence>
<protein>
    <recommendedName>
        <fullName evidence="3">DUF2953 domain-containing protein</fullName>
    </recommendedName>
</protein>
<accession>A0ABW5ZI33</accession>
<sequence>MKTKFLIVKEKIHHLKHCAAGTLKGFSIDSFHVSAGAGLERPDWNAWLNGGLAITQALFVQQLSRVIRLNTLPQFSIKPGTLKHFSADLSCIISVSAGHLIRAGMMLLIRRFGSRLKKRKKAGGFVGASN</sequence>
<organism evidence="1 2">
    <name type="scientific">Jeotgalibacillus terrae</name>
    <dbReference type="NCBI Taxonomy" id="587735"/>
    <lineage>
        <taxon>Bacteria</taxon>
        <taxon>Bacillati</taxon>
        <taxon>Bacillota</taxon>
        <taxon>Bacilli</taxon>
        <taxon>Bacillales</taxon>
        <taxon>Caryophanaceae</taxon>
        <taxon>Jeotgalibacillus</taxon>
    </lineage>
</organism>
<reference evidence="2" key="1">
    <citation type="journal article" date="2019" name="Int. J. Syst. Evol. Microbiol.">
        <title>The Global Catalogue of Microorganisms (GCM) 10K type strain sequencing project: providing services to taxonomists for standard genome sequencing and annotation.</title>
        <authorList>
            <consortium name="The Broad Institute Genomics Platform"/>
            <consortium name="The Broad Institute Genome Sequencing Center for Infectious Disease"/>
            <person name="Wu L."/>
            <person name="Ma J."/>
        </authorList>
    </citation>
    <scope>NUCLEOTIDE SEQUENCE [LARGE SCALE GENOMIC DNA]</scope>
    <source>
        <strain evidence="2">KCTC 13528</strain>
    </source>
</reference>
<keyword evidence="2" id="KW-1185">Reference proteome</keyword>
<evidence type="ECO:0000313" key="1">
    <source>
        <dbReference type="EMBL" id="MFD2912630.1"/>
    </source>
</evidence>
<gene>
    <name evidence="1" type="ORF">ACFS5P_12155</name>
</gene>